<feature type="region of interest" description="Disordered" evidence="1">
    <location>
        <begin position="208"/>
        <end position="241"/>
    </location>
</feature>
<organism evidence="3 4">
    <name type="scientific">Heligmosomoides polygyrus</name>
    <name type="common">Parasitic roundworm</name>
    <dbReference type="NCBI Taxonomy" id="6339"/>
    <lineage>
        <taxon>Eukaryota</taxon>
        <taxon>Metazoa</taxon>
        <taxon>Ecdysozoa</taxon>
        <taxon>Nematoda</taxon>
        <taxon>Chromadorea</taxon>
        <taxon>Rhabditida</taxon>
        <taxon>Rhabditina</taxon>
        <taxon>Rhabditomorpha</taxon>
        <taxon>Strongyloidea</taxon>
        <taxon>Heligmosomidae</taxon>
        <taxon>Heligmosomoides</taxon>
    </lineage>
</organism>
<dbReference type="WBParaSite" id="HPBE_0000932301-mRNA-1">
    <property type="protein sequence ID" value="HPBE_0000932301-mRNA-1"/>
    <property type="gene ID" value="HPBE_0000932301"/>
</dbReference>
<reference evidence="4" key="2">
    <citation type="submission" date="2019-09" db="UniProtKB">
        <authorList>
            <consortium name="WormBaseParasite"/>
        </authorList>
    </citation>
    <scope>IDENTIFICATION</scope>
</reference>
<evidence type="ECO:0000313" key="2">
    <source>
        <dbReference type="EMBL" id="VDO80203.1"/>
    </source>
</evidence>
<proteinExistence type="predicted"/>
<accession>A0A183FP29</accession>
<feature type="compositionally biased region" description="Basic and acidic residues" evidence="1">
    <location>
        <begin position="221"/>
        <end position="234"/>
    </location>
</feature>
<name>A0A183FP29_HELPZ</name>
<evidence type="ECO:0000313" key="4">
    <source>
        <dbReference type="WBParaSite" id="HPBE_0000932301-mRNA-1"/>
    </source>
</evidence>
<dbReference type="EMBL" id="UZAH01026404">
    <property type="protein sequence ID" value="VDO80203.1"/>
    <property type="molecule type" value="Genomic_DNA"/>
</dbReference>
<accession>A0A3P7ZPX8</accession>
<protein>
    <submittedName>
        <fullName evidence="4">ARID domain-containing protein</fullName>
    </submittedName>
</protein>
<reference evidence="2 3" key="1">
    <citation type="submission" date="2018-11" db="EMBL/GenBank/DDBJ databases">
        <authorList>
            <consortium name="Pathogen Informatics"/>
        </authorList>
    </citation>
    <scope>NUCLEOTIDE SEQUENCE [LARGE SCALE GENOMIC DNA]</scope>
</reference>
<evidence type="ECO:0000256" key="1">
    <source>
        <dbReference type="SAM" id="MobiDB-lite"/>
    </source>
</evidence>
<keyword evidence="3" id="KW-1185">Reference proteome</keyword>
<sequence>MEKQKAFQENINKKVLIDWVRVLGLPNPKKKKYDQVLEEFAKDILKYPMEKGNPFSWPTYAGEYGNHSAIRVRISYEFWKFFMREGRKVLYEYNREHGTTIIISREKTLSLQEQDRLGLYLRKKIKQEYAKCKKNPPDITMSKGALRIGSMEPMKPLVAAIRLDVDMSDWNGSKLEDMLTEKKQSAMEKGELAFGTLKLPGIELSKKLSQVDVPSTSCEAATRKRSNEDDEGKRPVKQLKK</sequence>
<dbReference type="AlphaFoldDB" id="A0A183FP29"/>
<evidence type="ECO:0000313" key="3">
    <source>
        <dbReference type="Proteomes" id="UP000050761"/>
    </source>
</evidence>
<dbReference type="Proteomes" id="UP000050761">
    <property type="component" value="Unassembled WGS sequence"/>
</dbReference>
<gene>
    <name evidence="2" type="ORF">HPBE_LOCUS9324</name>
</gene>
<dbReference type="OrthoDB" id="5852034at2759"/>